<feature type="compositionally biased region" description="Basic and acidic residues" evidence="1">
    <location>
        <begin position="148"/>
        <end position="164"/>
    </location>
</feature>
<evidence type="ECO:0000256" key="1">
    <source>
        <dbReference type="SAM" id="MobiDB-lite"/>
    </source>
</evidence>
<gene>
    <name evidence="2" type="ORF">ATANTOWER_022552</name>
</gene>
<name>A0ABU7AV64_9TELE</name>
<feature type="region of interest" description="Disordered" evidence="1">
    <location>
        <begin position="30"/>
        <end position="164"/>
    </location>
</feature>
<reference evidence="2 3" key="1">
    <citation type="submission" date="2021-07" db="EMBL/GenBank/DDBJ databases">
        <authorList>
            <person name="Palmer J.M."/>
        </authorList>
    </citation>
    <scope>NUCLEOTIDE SEQUENCE [LARGE SCALE GENOMIC DNA]</scope>
    <source>
        <strain evidence="2 3">AT_MEX2019</strain>
        <tissue evidence="2">Muscle</tissue>
    </source>
</reference>
<protein>
    <submittedName>
        <fullName evidence="2">Uncharacterized protein</fullName>
    </submittedName>
</protein>
<comment type="caution">
    <text evidence="2">The sequence shown here is derived from an EMBL/GenBank/DDBJ whole genome shotgun (WGS) entry which is preliminary data.</text>
</comment>
<feature type="compositionally biased region" description="Basic and acidic residues" evidence="1">
    <location>
        <begin position="119"/>
        <end position="128"/>
    </location>
</feature>
<sequence>MDQHKFDMDGSSLRKVFFWKKKKKSPLNNTFNQLKRALPKNRQIKKKSILKKLHLDNLKNKDKNSQKKISLKRDKKAPKSLKILSLGKEKKQSDPNTSEGRNDNREGLGRVGNKIKNRFSQENKKELSAEPEIAPLKKTNEGKTSLQKLKDIMKPSRSSETKAT</sequence>
<accession>A0ABU7AV64</accession>
<organism evidence="2 3">
    <name type="scientific">Ataeniobius toweri</name>
    <dbReference type="NCBI Taxonomy" id="208326"/>
    <lineage>
        <taxon>Eukaryota</taxon>
        <taxon>Metazoa</taxon>
        <taxon>Chordata</taxon>
        <taxon>Craniata</taxon>
        <taxon>Vertebrata</taxon>
        <taxon>Euteleostomi</taxon>
        <taxon>Actinopterygii</taxon>
        <taxon>Neopterygii</taxon>
        <taxon>Teleostei</taxon>
        <taxon>Neoteleostei</taxon>
        <taxon>Acanthomorphata</taxon>
        <taxon>Ovalentaria</taxon>
        <taxon>Atherinomorphae</taxon>
        <taxon>Cyprinodontiformes</taxon>
        <taxon>Goodeidae</taxon>
        <taxon>Ataeniobius</taxon>
    </lineage>
</organism>
<feature type="compositionally biased region" description="Basic residues" evidence="1">
    <location>
        <begin position="69"/>
        <end position="79"/>
    </location>
</feature>
<evidence type="ECO:0000313" key="2">
    <source>
        <dbReference type="EMBL" id="MED6241636.1"/>
    </source>
</evidence>
<dbReference type="Proteomes" id="UP001345963">
    <property type="component" value="Unassembled WGS sequence"/>
</dbReference>
<feature type="compositionally biased region" description="Basic residues" evidence="1">
    <location>
        <begin position="37"/>
        <end position="52"/>
    </location>
</feature>
<proteinExistence type="predicted"/>
<dbReference type="EMBL" id="JAHUTI010029997">
    <property type="protein sequence ID" value="MED6241636.1"/>
    <property type="molecule type" value="Genomic_DNA"/>
</dbReference>
<feature type="compositionally biased region" description="Basic and acidic residues" evidence="1">
    <location>
        <begin position="53"/>
        <end position="65"/>
    </location>
</feature>
<keyword evidence="3" id="KW-1185">Reference proteome</keyword>
<evidence type="ECO:0000313" key="3">
    <source>
        <dbReference type="Proteomes" id="UP001345963"/>
    </source>
</evidence>